<evidence type="ECO:0000256" key="1">
    <source>
        <dbReference type="ARBA" id="ARBA00009656"/>
    </source>
</evidence>
<dbReference type="PANTHER" id="PTHR33403:SF31">
    <property type="entry name" value="PROTEIN SPIRAL1-LIKE 1"/>
    <property type="match status" value="1"/>
</dbReference>
<sequence>MPTHSCPFAVEEPKPTAPAGHLLCQEGSAMSKRSSTRVNHAPGGASSLNLSHEQTATPDNTQRISSNCFASKTDPNGPNSITGRPMTKVHAPPGGKGSFSIGSMHGGDEELGAKHANIPPGGPCTDQSILSSNTYAKESNMNGGNHITNRRITKVQAPPGGCSNFTLG</sequence>
<reference evidence="3 4" key="1">
    <citation type="submission" date="2020-04" db="EMBL/GenBank/DDBJ databases">
        <title>Perkinsus olseni comparative genomics.</title>
        <authorList>
            <person name="Bogema D.R."/>
        </authorList>
    </citation>
    <scope>NUCLEOTIDE SEQUENCE [LARGE SCALE GENOMIC DNA]</scope>
    <source>
        <strain evidence="3">00978-12</strain>
    </source>
</reference>
<proteinExistence type="inferred from homology"/>
<dbReference type="AlphaFoldDB" id="A0A7J6PHB5"/>
<feature type="region of interest" description="Disordered" evidence="2">
    <location>
        <begin position="1"/>
        <end position="110"/>
    </location>
</feature>
<dbReference type="EMBL" id="JABANP010000022">
    <property type="protein sequence ID" value="KAF4695307.1"/>
    <property type="molecule type" value="Genomic_DNA"/>
</dbReference>
<dbReference type="OrthoDB" id="408101at2759"/>
<dbReference type="PANTHER" id="PTHR33403">
    <property type="entry name" value="SPR1"/>
    <property type="match status" value="1"/>
</dbReference>
<evidence type="ECO:0000256" key="2">
    <source>
        <dbReference type="SAM" id="MobiDB-lite"/>
    </source>
</evidence>
<comment type="similarity">
    <text evidence="1">Belongs to the SPIRAL1 family.</text>
</comment>
<evidence type="ECO:0000313" key="4">
    <source>
        <dbReference type="Proteomes" id="UP000541610"/>
    </source>
</evidence>
<feature type="compositionally biased region" description="Polar residues" evidence="2">
    <location>
        <begin position="46"/>
        <end position="82"/>
    </location>
</feature>
<protein>
    <recommendedName>
        <fullName evidence="5">Microtubule-associated protein Jupiter</fullName>
    </recommendedName>
</protein>
<organism evidence="3 4">
    <name type="scientific">Perkinsus olseni</name>
    <name type="common">Perkinsus atlanticus</name>
    <dbReference type="NCBI Taxonomy" id="32597"/>
    <lineage>
        <taxon>Eukaryota</taxon>
        <taxon>Sar</taxon>
        <taxon>Alveolata</taxon>
        <taxon>Perkinsozoa</taxon>
        <taxon>Perkinsea</taxon>
        <taxon>Perkinsida</taxon>
        <taxon>Perkinsidae</taxon>
        <taxon>Perkinsus</taxon>
    </lineage>
</organism>
<gene>
    <name evidence="3" type="ORF">FOZ60_005173</name>
</gene>
<comment type="caution">
    <text evidence="3">The sequence shown here is derived from an EMBL/GenBank/DDBJ whole genome shotgun (WGS) entry which is preliminary data.</text>
</comment>
<evidence type="ECO:0008006" key="5">
    <source>
        <dbReference type="Google" id="ProtNLM"/>
    </source>
</evidence>
<name>A0A7J6PHB5_PEROL</name>
<evidence type="ECO:0000313" key="3">
    <source>
        <dbReference type="EMBL" id="KAF4695307.1"/>
    </source>
</evidence>
<dbReference type="Proteomes" id="UP000541610">
    <property type="component" value="Unassembled WGS sequence"/>
</dbReference>
<accession>A0A7J6PHB5</accession>
<dbReference type="InterPro" id="IPR039613">
    <property type="entry name" value="SPR1/2/3/4/5"/>
</dbReference>
<dbReference type="GO" id="GO:0043622">
    <property type="term" value="P:cortical microtubule organization"/>
    <property type="evidence" value="ECO:0007669"/>
    <property type="project" value="InterPro"/>
</dbReference>